<dbReference type="EMBL" id="CP002771">
    <property type="protein sequence ID" value="AEF54781.1"/>
    <property type="molecule type" value="Genomic_DNA"/>
</dbReference>
<feature type="domain" description="HDOD" evidence="1">
    <location>
        <begin position="192"/>
        <end position="376"/>
    </location>
</feature>
<dbReference type="KEGG" id="mpc:Mar181_1743"/>
<keyword evidence="3" id="KW-1185">Reference proteome</keyword>
<dbReference type="RefSeq" id="WP_013796256.1">
    <property type="nucleotide sequence ID" value="NC_015559.1"/>
</dbReference>
<evidence type="ECO:0000313" key="2">
    <source>
        <dbReference type="EMBL" id="AEF54781.1"/>
    </source>
</evidence>
<proteinExistence type="predicted"/>
<dbReference type="PANTHER" id="PTHR33525">
    <property type="match status" value="1"/>
</dbReference>
<dbReference type="SUPFAM" id="SSF109604">
    <property type="entry name" value="HD-domain/PDEase-like"/>
    <property type="match status" value="1"/>
</dbReference>
<evidence type="ECO:0000259" key="1">
    <source>
        <dbReference type="PROSITE" id="PS51833"/>
    </source>
</evidence>
<dbReference type="AlphaFoldDB" id="F6D0I3"/>
<dbReference type="InterPro" id="IPR052340">
    <property type="entry name" value="RNase_Y/CdgJ"/>
</dbReference>
<protein>
    <submittedName>
        <fullName evidence="2">Signal transduction protein</fullName>
    </submittedName>
</protein>
<evidence type="ECO:0000313" key="3">
    <source>
        <dbReference type="Proteomes" id="UP000009230"/>
    </source>
</evidence>
<dbReference type="PROSITE" id="PS51833">
    <property type="entry name" value="HDOD"/>
    <property type="match status" value="1"/>
</dbReference>
<dbReference type="HOGENOM" id="CLU_044951_2_0_6"/>
<dbReference type="STRING" id="491952.Mar181_1743"/>
<dbReference type="PANTHER" id="PTHR33525:SF4">
    <property type="entry name" value="CYCLIC DI-GMP PHOSPHODIESTERASE CDGJ"/>
    <property type="match status" value="1"/>
</dbReference>
<dbReference type="Pfam" id="PF08668">
    <property type="entry name" value="HDOD"/>
    <property type="match status" value="1"/>
</dbReference>
<dbReference type="InterPro" id="IPR013976">
    <property type="entry name" value="HDOD"/>
</dbReference>
<name>F6D0I3_MARPP</name>
<sequence>MKNDDVLFCRKAVVNQKSQTMAYHLLHPEDTLYEDEKTFFSSLFVDVNLNELTQQKAIFFIGSIDQLTKLPELNGLQVTLFIDCSNLDQTKHIDSLSEARLDGYQFGLVNPQPEDYDSDFMNVFSYVLYDLEQISLDEVLESSQHPDIVLKNIWVHKIERAQDFDRLKQSLPHAYFSGCFIRKMTKIKGKRVLAYKDILIELLNHLNNHQTSPRLLADCIERDPTLTYRIIKLTHTARYHSQFNVTNAQRAVEIIGVRDLVKWVGLVMLSSVSGKPDCLFLMAVSRACFCHNISAVLFPKLEGGFLVGLFSYLPSFYDEDLTTLLKELPLDVNITKALLEYQGNLGGVLRMVEAYESGRWEKIPFDQLAMMNISKDALKNIYIDSLTMAREMTQA</sequence>
<dbReference type="Gene3D" id="1.10.3210.10">
    <property type="entry name" value="Hypothetical protein af1432"/>
    <property type="match status" value="1"/>
</dbReference>
<dbReference type="Proteomes" id="UP000009230">
    <property type="component" value="Chromosome"/>
</dbReference>
<accession>F6D0I3</accession>
<gene>
    <name evidence="2" type="ordered locus">Mar181_1743</name>
</gene>
<dbReference type="eggNOG" id="COG3434">
    <property type="taxonomic scope" value="Bacteria"/>
</dbReference>
<organism evidence="2 3">
    <name type="scientific">Marinomonas posidonica (strain CECT 7376 / NCIMB 14433 / IVIA-Po-181)</name>
    <dbReference type="NCBI Taxonomy" id="491952"/>
    <lineage>
        <taxon>Bacteria</taxon>
        <taxon>Pseudomonadati</taxon>
        <taxon>Pseudomonadota</taxon>
        <taxon>Gammaproteobacteria</taxon>
        <taxon>Oceanospirillales</taxon>
        <taxon>Oceanospirillaceae</taxon>
        <taxon>Marinomonas</taxon>
    </lineage>
</organism>
<reference evidence="2 3" key="1">
    <citation type="journal article" date="2012" name="Stand. Genomic Sci.">
        <title>Complete genome sequence of Marinomonas posidonica type strain (IVIA-Po-181(T)).</title>
        <authorList>
            <person name="Lucas-Elio P."/>
            <person name="Goodwin L."/>
            <person name="Woyke T."/>
            <person name="Pitluck S."/>
            <person name="Nolan M."/>
            <person name="Kyrpides N.C."/>
            <person name="Detter J.C."/>
            <person name="Copeland A."/>
            <person name="Lu M."/>
            <person name="Bruce D."/>
            <person name="Detter C."/>
            <person name="Tapia R."/>
            <person name="Han S."/>
            <person name="Land M.L."/>
            <person name="Ivanova N."/>
            <person name="Mikhailova N."/>
            <person name="Johnston A.W."/>
            <person name="Sanchez-Amat A."/>
        </authorList>
    </citation>
    <scope>NUCLEOTIDE SEQUENCE [LARGE SCALE GENOMIC DNA]</scope>
    <source>
        <strain evidence="3">CECT 7376 / NCIMB 14433 / IVIA-Po-181</strain>
    </source>
</reference>
<dbReference type="OrthoDB" id="9804751at2"/>